<reference evidence="10 11" key="1">
    <citation type="submission" date="2013-04" db="EMBL/GenBank/DDBJ databases">
        <title>The Genome Sequence of Sutterella wadsworthensis HGA0223.</title>
        <authorList>
            <consortium name="The Broad Institute Genomics Platform"/>
            <person name="Earl A."/>
            <person name="Ward D."/>
            <person name="Feldgarden M."/>
            <person name="Gevers D."/>
            <person name="Schmidt T.M."/>
            <person name="Dover J."/>
            <person name="Dai D."/>
            <person name="Walker B."/>
            <person name="Young S."/>
            <person name="Zeng Q."/>
            <person name="Gargeya S."/>
            <person name="Fitzgerald M."/>
            <person name="Haas B."/>
            <person name="Abouelleil A."/>
            <person name="Allen A.W."/>
            <person name="Alvarado L."/>
            <person name="Arachchi H.M."/>
            <person name="Berlin A.M."/>
            <person name="Chapman S.B."/>
            <person name="Gainer-Dewar J."/>
            <person name="Goldberg J."/>
            <person name="Griggs A."/>
            <person name="Gujja S."/>
            <person name="Hansen M."/>
            <person name="Howarth C."/>
            <person name="Imamovic A."/>
            <person name="Ireland A."/>
            <person name="Larimer J."/>
            <person name="McCowan C."/>
            <person name="Murphy C."/>
            <person name="Pearson M."/>
            <person name="Poon T.W."/>
            <person name="Priest M."/>
            <person name="Roberts A."/>
            <person name="Saif S."/>
            <person name="Shea T."/>
            <person name="Sisk P."/>
            <person name="Sykes S."/>
            <person name="Wortman J."/>
            <person name="Nusbaum C."/>
            <person name="Birren B."/>
        </authorList>
    </citation>
    <scope>NUCLEOTIDE SEQUENCE [LARGE SCALE GENOMIC DNA]</scope>
    <source>
        <strain evidence="10 11">HGA0223</strain>
    </source>
</reference>
<keyword evidence="4" id="KW-0472">Membrane</keyword>
<protein>
    <recommendedName>
        <fullName evidence="3">histidine kinase</fullName>
        <ecNumber evidence="3">2.7.13.3</ecNumber>
    </recommendedName>
</protein>
<keyword evidence="8" id="KW-0902">Two-component regulatory system</keyword>
<evidence type="ECO:0000256" key="4">
    <source>
        <dbReference type="ARBA" id="ARBA00022475"/>
    </source>
</evidence>
<dbReference type="Pfam" id="PF12974">
    <property type="entry name" value="Phosphonate-bd"/>
    <property type="match status" value="1"/>
</dbReference>
<dbReference type="SUPFAM" id="SSF53850">
    <property type="entry name" value="Periplasmic binding protein-like II"/>
    <property type="match status" value="1"/>
</dbReference>
<dbReference type="PANTHER" id="PTHR44936:SF9">
    <property type="entry name" value="SENSOR PROTEIN CREC"/>
    <property type="match status" value="1"/>
</dbReference>
<dbReference type="InterPro" id="IPR036097">
    <property type="entry name" value="HisK_dim/P_sf"/>
</dbReference>
<dbReference type="GO" id="GO:0005886">
    <property type="term" value="C:plasma membrane"/>
    <property type="evidence" value="ECO:0007669"/>
    <property type="project" value="UniProtKB-SubCell"/>
</dbReference>
<dbReference type="Proteomes" id="UP000014400">
    <property type="component" value="Unassembled WGS sequence"/>
</dbReference>
<comment type="subcellular location">
    <subcellularLocation>
        <location evidence="2">Cell membrane</location>
        <topology evidence="2">Multi-pass membrane protein</topology>
    </subcellularLocation>
</comment>
<dbReference type="SMART" id="SM00388">
    <property type="entry name" value="HisKA"/>
    <property type="match status" value="1"/>
</dbReference>
<dbReference type="RefSeq" id="WP_016474590.1">
    <property type="nucleotide sequence ID" value="NZ_KE150480.1"/>
</dbReference>
<evidence type="ECO:0000313" key="11">
    <source>
        <dbReference type="Proteomes" id="UP000014400"/>
    </source>
</evidence>
<dbReference type="eggNOG" id="COG4191">
    <property type="taxonomic scope" value="Bacteria"/>
</dbReference>
<dbReference type="GO" id="GO:0000155">
    <property type="term" value="F:phosphorelay sensor kinase activity"/>
    <property type="evidence" value="ECO:0007669"/>
    <property type="project" value="InterPro"/>
</dbReference>
<evidence type="ECO:0000256" key="7">
    <source>
        <dbReference type="ARBA" id="ARBA00022777"/>
    </source>
</evidence>
<dbReference type="EMBL" id="ATCF01000018">
    <property type="protein sequence ID" value="EPD99094.1"/>
    <property type="molecule type" value="Genomic_DNA"/>
</dbReference>
<dbReference type="eggNOG" id="COG3221">
    <property type="taxonomic scope" value="Bacteria"/>
</dbReference>
<keyword evidence="6" id="KW-0808">Transferase</keyword>
<keyword evidence="11" id="KW-1185">Reference proteome</keyword>
<evidence type="ECO:0000256" key="2">
    <source>
        <dbReference type="ARBA" id="ARBA00004651"/>
    </source>
</evidence>
<evidence type="ECO:0000259" key="9">
    <source>
        <dbReference type="PROSITE" id="PS50109"/>
    </source>
</evidence>
<dbReference type="SUPFAM" id="SSF55874">
    <property type="entry name" value="ATPase domain of HSP90 chaperone/DNA topoisomerase II/histidine kinase"/>
    <property type="match status" value="1"/>
</dbReference>
<proteinExistence type="predicted"/>
<feature type="domain" description="Histidine kinase" evidence="9">
    <location>
        <begin position="379"/>
        <end position="590"/>
    </location>
</feature>
<keyword evidence="7" id="KW-0418">Kinase</keyword>
<dbReference type="HOGENOM" id="CLU_011260_2_0_4"/>
<evidence type="ECO:0000256" key="8">
    <source>
        <dbReference type="ARBA" id="ARBA00023012"/>
    </source>
</evidence>
<dbReference type="SUPFAM" id="SSF47384">
    <property type="entry name" value="Homodimeric domain of signal transducing histidine kinase"/>
    <property type="match status" value="1"/>
</dbReference>
<evidence type="ECO:0000256" key="5">
    <source>
        <dbReference type="ARBA" id="ARBA00022553"/>
    </source>
</evidence>
<dbReference type="InterPro" id="IPR003661">
    <property type="entry name" value="HisK_dim/P_dom"/>
</dbReference>
<evidence type="ECO:0000256" key="6">
    <source>
        <dbReference type="ARBA" id="ARBA00022679"/>
    </source>
</evidence>
<evidence type="ECO:0000256" key="1">
    <source>
        <dbReference type="ARBA" id="ARBA00000085"/>
    </source>
</evidence>
<dbReference type="InterPro" id="IPR050980">
    <property type="entry name" value="2C_sensor_his_kinase"/>
</dbReference>
<evidence type="ECO:0000256" key="3">
    <source>
        <dbReference type="ARBA" id="ARBA00012438"/>
    </source>
</evidence>
<dbReference type="InterPro" id="IPR005467">
    <property type="entry name" value="His_kinase_dom"/>
</dbReference>
<comment type="catalytic activity">
    <reaction evidence="1">
        <text>ATP + protein L-histidine = ADP + protein N-phospho-L-histidine.</text>
        <dbReference type="EC" id="2.7.13.3"/>
    </reaction>
</comment>
<keyword evidence="5" id="KW-0597">Phosphoprotein</keyword>
<dbReference type="Pfam" id="PF00512">
    <property type="entry name" value="HisKA"/>
    <property type="match status" value="1"/>
</dbReference>
<evidence type="ECO:0000313" key="10">
    <source>
        <dbReference type="EMBL" id="EPD99094.1"/>
    </source>
</evidence>
<name>S3CF06_9BURK</name>
<comment type="caution">
    <text evidence="10">The sequence shown here is derived from an EMBL/GenBank/DDBJ whole genome shotgun (WGS) entry which is preliminary data.</text>
</comment>
<dbReference type="EC" id="2.7.13.3" evidence="3"/>
<dbReference type="Gene3D" id="1.10.287.130">
    <property type="match status" value="1"/>
</dbReference>
<dbReference type="Gene3D" id="3.40.190.10">
    <property type="entry name" value="Periplasmic binding protein-like II"/>
    <property type="match status" value="1"/>
</dbReference>
<dbReference type="InterPro" id="IPR003594">
    <property type="entry name" value="HATPase_dom"/>
</dbReference>
<sequence>MLSRFLTVSVFTAAFFLANLPRPGYAEAEEKSIVIAMAETLEPGLRDHLFVATGAVIRQALPGRNIAFETISAINAARDVKRLHPDFLILPSGLYLTLAQTNDLRLLATRKRSEAADPSRGVAAAFVVREDRTDLQSLADLEGVRIAAGTPYSVDGWLAALGEIQARGYDPEHFFSETIFLQFPFPDIVRSLMKGSADVGVIPACMLERLESVGALEKGLLRVVHEQTSPELACRRSSALYPDWVVASMGTASPEDVRQVSIGLLTMPNTNDFEWWAAGDFRALNELYRTLRLGPYAFLRDFSVHAVIERYKGPLLFAAALMVLFLLNELRVHVLVRRRTKELSDALMERDANAQSIRELQKQLGEVERVGAVSQLSSMIAHELKQPVASIINFSAALSVRLGGLLKAHPECAAGLCTIRAESERISEIISRVRQYAKHRPVSAAPCSLSAAVRKAVLVYRNGEGGRIPVEVTETENVWVVADELELELLVLNLIRNAAQAQTHVETPYIRIRIERSASEVQLTVEDNGPALSDAQFRKLSHAQTSMKPDGLGLGLEITRSIAARSDAMLVFERKPERGLLAIVRFPLKLSLSGTAFEERES</sequence>
<dbReference type="Pfam" id="PF02518">
    <property type="entry name" value="HATPase_c"/>
    <property type="match status" value="1"/>
</dbReference>
<accession>S3CF06</accession>
<dbReference type="InterPro" id="IPR036890">
    <property type="entry name" value="HATPase_C_sf"/>
</dbReference>
<gene>
    <name evidence="10" type="ORF">HMPREF1476_01365</name>
</gene>
<dbReference type="Gene3D" id="3.30.565.10">
    <property type="entry name" value="Histidine kinase-like ATPase, C-terminal domain"/>
    <property type="match status" value="1"/>
</dbReference>
<dbReference type="AlphaFoldDB" id="S3CF06"/>
<keyword evidence="4" id="KW-1003">Cell membrane</keyword>
<dbReference type="PANTHER" id="PTHR44936">
    <property type="entry name" value="SENSOR PROTEIN CREC"/>
    <property type="match status" value="1"/>
</dbReference>
<dbReference type="PROSITE" id="PS50109">
    <property type="entry name" value="HIS_KIN"/>
    <property type="match status" value="1"/>
</dbReference>
<dbReference type="CDD" id="cd00082">
    <property type="entry name" value="HisKA"/>
    <property type="match status" value="1"/>
</dbReference>
<dbReference type="PATRIC" id="fig|1203554.3.peg.1427"/>
<dbReference type="SMART" id="SM00387">
    <property type="entry name" value="HATPase_c"/>
    <property type="match status" value="1"/>
</dbReference>
<organism evidence="10 11">
    <name type="scientific">Sutterella wadsworthensis HGA0223</name>
    <dbReference type="NCBI Taxonomy" id="1203554"/>
    <lineage>
        <taxon>Bacteria</taxon>
        <taxon>Pseudomonadati</taxon>
        <taxon>Pseudomonadota</taxon>
        <taxon>Betaproteobacteria</taxon>
        <taxon>Burkholderiales</taxon>
        <taxon>Sutterellaceae</taxon>
        <taxon>Sutterella</taxon>
    </lineage>
</organism>
<dbReference type="STRING" id="1203554.HMPREF1476_01365"/>